<dbReference type="Proteomes" id="UP000186513">
    <property type="component" value="Unassembled WGS sequence"/>
</dbReference>
<sequence length="429" mass="47193">MFEHSTDYLRSYYSASSPAAQHRRPRLEGELDVDVLVVGAGFTGLYTALNLAEAGLKVAILEASRVGWGASGRNGGQIILGFSCDMPPFEAALGLQGARQVWQLITDAADEIRQRIARHAIDCDLAEGHLWTSVQARRVHLLTDWQREAAEKWGYRELGFIPKAELGAHIGSQRYQAALLDRRGGHLHPLNYVLGLARAAEALGVQIFEDSQVLRYTENANGVQVHTAQGSVRAGRLVLACNAYIDRLNPQLRARVLPVGTYIIATEPLDEALAQQLLPSNHAVSDNQFILDYFRLSADRRLLFGGKCTYTGREPRHLAQGMRADMLKVFPQLAEVNIDYAWGGHIDISLPRTPDFGRAGPVYWAQGFSGHGIVPTCVAGRVLAEAIRGDERHLQLFSALPKPAFPGGEKLGALLQAAGMAYYRARDYF</sequence>
<dbReference type="OrthoDB" id="9342835at2"/>
<evidence type="ECO:0000313" key="4">
    <source>
        <dbReference type="Proteomes" id="UP000186513"/>
    </source>
</evidence>
<organism evidence="3 4">
    <name type="scientific">Chitinimonas taiwanensis DSM 18899</name>
    <dbReference type="NCBI Taxonomy" id="1121279"/>
    <lineage>
        <taxon>Bacteria</taxon>
        <taxon>Pseudomonadati</taxon>
        <taxon>Pseudomonadota</taxon>
        <taxon>Betaproteobacteria</taxon>
        <taxon>Neisseriales</taxon>
        <taxon>Chitinibacteraceae</taxon>
        <taxon>Chitinimonas</taxon>
    </lineage>
</organism>
<evidence type="ECO:0000256" key="1">
    <source>
        <dbReference type="ARBA" id="ARBA00023002"/>
    </source>
</evidence>
<dbReference type="Pfam" id="PF01266">
    <property type="entry name" value="DAO"/>
    <property type="match status" value="1"/>
</dbReference>
<keyword evidence="1" id="KW-0560">Oxidoreductase</keyword>
<dbReference type="GO" id="GO:0016491">
    <property type="term" value="F:oxidoreductase activity"/>
    <property type="evidence" value="ECO:0007669"/>
    <property type="project" value="UniProtKB-KW"/>
</dbReference>
<gene>
    <name evidence="3" type="ORF">SAMN02745887_00363</name>
</gene>
<keyword evidence="4" id="KW-1185">Reference proteome</keyword>
<dbReference type="Gene3D" id="3.50.50.60">
    <property type="entry name" value="FAD/NAD(P)-binding domain"/>
    <property type="match status" value="1"/>
</dbReference>
<evidence type="ECO:0000313" key="3">
    <source>
        <dbReference type="EMBL" id="SFZ70965.1"/>
    </source>
</evidence>
<dbReference type="RefSeq" id="WP_072426890.1">
    <property type="nucleotide sequence ID" value="NZ_FPKR01000001.1"/>
</dbReference>
<name>A0A1K2H5Y6_9NEIS</name>
<dbReference type="EMBL" id="FPKR01000001">
    <property type="protein sequence ID" value="SFZ70965.1"/>
    <property type="molecule type" value="Genomic_DNA"/>
</dbReference>
<dbReference type="AlphaFoldDB" id="A0A1K2H5Y6"/>
<dbReference type="Gene3D" id="3.30.9.10">
    <property type="entry name" value="D-Amino Acid Oxidase, subunit A, domain 2"/>
    <property type="match status" value="1"/>
</dbReference>
<feature type="domain" description="FAD dependent oxidoreductase" evidence="2">
    <location>
        <begin position="34"/>
        <end position="385"/>
    </location>
</feature>
<reference evidence="3 4" key="1">
    <citation type="submission" date="2016-11" db="EMBL/GenBank/DDBJ databases">
        <authorList>
            <person name="Jaros S."/>
            <person name="Januszkiewicz K."/>
            <person name="Wedrychowicz H."/>
        </authorList>
    </citation>
    <scope>NUCLEOTIDE SEQUENCE [LARGE SCALE GENOMIC DNA]</scope>
    <source>
        <strain evidence="3 4">DSM 18899</strain>
    </source>
</reference>
<dbReference type="GO" id="GO:0005737">
    <property type="term" value="C:cytoplasm"/>
    <property type="evidence" value="ECO:0007669"/>
    <property type="project" value="TreeGrafter"/>
</dbReference>
<evidence type="ECO:0000259" key="2">
    <source>
        <dbReference type="Pfam" id="PF01266"/>
    </source>
</evidence>
<proteinExistence type="predicted"/>
<dbReference type="PANTHER" id="PTHR13847">
    <property type="entry name" value="SARCOSINE DEHYDROGENASE-RELATED"/>
    <property type="match status" value="1"/>
</dbReference>
<dbReference type="InterPro" id="IPR006076">
    <property type="entry name" value="FAD-dep_OxRdtase"/>
</dbReference>
<protein>
    <submittedName>
        <fullName evidence="3">Glycine/D-amino acid oxidase</fullName>
    </submittedName>
</protein>
<dbReference type="SUPFAM" id="SSF51905">
    <property type="entry name" value="FAD/NAD(P)-binding domain"/>
    <property type="match status" value="1"/>
</dbReference>
<accession>A0A1K2H5Y6</accession>
<dbReference type="STRING" id="1121279.SAMN02745887_00363"/>
<dbReference type="PANTHER" id="PTHR13847:SF281">
    <property type="entry name" value="FAD DEPENDENT OXIDOREDUCTASE DOMAIN-CONTAINING PROTEIN"/>
    <property type="match status" value="1"/>
</dbReference>
<dbReference type="InterPro" id="IPR036188">
    <property type="entry name" value="FAD/NAD-bd_sf"/>
</dbReference>